<keyword evidence="3" id="KW-1185">Reference proteome</keyword>
<gene>
    <name evidence="2" type="ORF">S40285_10271</name>
</gene>
<dbReference type="AlphaFoldDB" id="A0A084Q9R6"/>
<organism evidence="2 3">
    <name type="scientific">Stachybotrys chlorohalonatus (strain IBT 40285)</name>
    <dbReference type="NCBI Taxonomy" id="1283841"/>
    <lineage>
        <taxon>Eukaryota</taxon>
        <taxon>Fungi</taxon>
        <taxon>Dikarya</taxon>
        <taxon>Ascomycota</taxon>
        <taxon>Pezizomycotina</taxon>
        <taxon>Sordariomycetes</taxon>
        <taxon>Hypocreomycetidae</taxon>
        <taxon>Hypocreales</taxon>
        <taxon>Stachybotryaceae</taxon>
        <taxon>Stachybotrys</taxon>
    </lineage>
</organism>
<evidence type="ECO:0000313" key="2">
    <source>
        <dbReference type="EMBL" id="KFA60701.1"/>
    </source>
</evidence>
<protein>
    <submittedName>
        <fullName evidence="2">Uncharacterized protein</fullName>
    </submittedName>
</protein>
<feature type="region of interest" description="Disordered" evidence="1">
    <location>
        <begin position="126"/>
        <end position="159"/>
    </location>
</feature>
<evidence type="ECO:0000313" key="3">
    <source>
        <dbReference type="Proteomes" id="UP000028524"/>
    </source>
</evidence>
<dbReference type="InParanoid" id="A0A084Q9R6"/>
<sequence length="317" mass="34920">MRFHCYEDGVLDYNAPKDPFTVEAEERFVDLWEHVANKNPLRYMANCSVTMSSHHAWYLEEIDPVRHALRMRGATTQVTDSPDENGANDAAVLSLHEKEEILAKRADAVTDGTFFLPHDDTDCSSLSGRHPSADDSDAFEHCEHPKEDEGSSDNSVYDNPETGVAKSWFELVEAAEIEGRNPSEWKFLFLDAALFAFGPPHTENEESAAVEEGENVRSTHQGTASAIPSVFCSGDEGSVANSHSGGVDDSSVKDSYGGLYLDREESTVESSWSMSFNQDCRYATVLHPASQGSAEVGMDNEDKDWILVQSVLKLADA</sequence>
<dbReference type="Proteomes" id="UP000028524">
    <property type="component" value="Unassembled WGS sequence"/>
</dbReference>
<evidence type="ECO:0000256" key="1">
    <source>
        <dbReference type="SAM" id="MobiDB-lite"/>
    </source>
</evidence>
<proteinExistence type="predicted"/>
<accession>A0A084Q9R6</accession>
<name>A0A084Q9R6_STAC4</name>
<reference evidence="2 3" key="1">
    <citation type="journal article" date="2014" name="BMC Genomics">
        <title>Comparative genome sequencing reveals chemotype-specific gene clusters in the toxigenic black mold Stachybotrys.</title>
        <authorList>
            <person name="Semeiks J."/>
            <person name="Borek D."/>
            <person name="Otwinowski Z."/>
            <person name="Grishin N.V."/>
        </authorList>
    </citation>
    <scope>NUCLEOTIDE SEQUENCE [LARGE SCALE GENOMIC DNA]</scope>
    <source>
        <strain evidence="2 3">IBT 40285</strain>
    </source>
</reference>
<dbReference type="HOGENOM" id="CLU_055682_0_0_1"/>
<dbReference type="EMBL" id="KL660898">
    <property type="protein sequence ID" value="KFA60701.1"/>
    <property type="molecule type" value="Genomic_DNA"/>
</dbReference>
<feature type="compositionally biased region" description="Basic and acidic residues" evidence="1">
    <location>
        <begin position="138"/>
        <end position="149"/>
    </location>
</feature>